<gene>
    <name evidence="2" type="ORF">NCTC11009_01976</name>
</gene>
<dbReference type="GO" id="GO:0004066">
    <property type="term" value="F:asparagine synthase (glutamine-hydrolyzing) activity"/>
    <property type="evidence" value="ECO:0007669"/>
    <property type="project" value="InterPro"/>
</dbReference>
<dbReference type="GO" id="GO:0006529">
    <property type="term" value="P:asparagine biosynthetic process"/>
    <property type="evidence" value="ECO:0007669"/>
    <property type="project" value="InterPro"/>
</dbReference>
<name>A0A2N6Q9M7_9BURK</name>
<evidence type="ECO:0000313" key="2">
    <source>
        <dbReference type="EMBL" id="SPY08744.1"/>
    </source>
</evidence>
<dbReference type="Gene3D" id="3.40.50.620">
    <property type="entry name" value="HUPs"/>
    <property type="match status" value="1"/>
</dbReference>
<dbReference type="InterPro" id="IPR001962">
    <property type="entry name" value="Asn_synthase"/>
</dbReference>
<reference evidence="2 3" key="1">
    <citation type="submission" date="2018-06" db="EMBL/GenBank/DDBJ databases">
        <authorList>
            <consortium name="Pathogen Informatics"/>
            <person name="Doyle S."/>
        </authorList>
    </citation>
    <scope>NUCLEOTIDE SEQUENCE [LARGE SCALE GENOMIC DNA]</scope>
    <source>
        <strain evidence="2 3">NCTC11009</strain>
    </source>
</reference>
<dbReference type="InterPro" id="IPR014729">
    <property type="entry name" value="Rossmann-like_a/b/a_fold"/>
</dbReference>
<dbReference type="Pfam" id="PF00733">
    <property type="entry name" value="Asn_synthase"/>
    <property type="match status" value="1"/>
</dbReference>
<evidence type="ECO:0000259" key="1">
    <source>
        <dbReference type="Pfam" id="PF00733"/>
    </source>
</evidence>
<dbReference type="EMBL" id="UATH01000001">
    <property type="protein sequence ID" value="SPY08744.1"/>
    <property type="molecule type" value="Genomic_DNA"/>
</dbReference>
<dbReference type="NCBIfam" id="TIGR03573">
    <property type="entry name" value="WbuX"/>
    <property type="match status" value="1"/>
</dbReference>
<dbReference type="SUPFAM" id="SSF52402">
    <property type="entry name" value="Adenine nucleotide alpha hydrolases-like"/>
    <property type="match status" value="1"/>
</dbReference>
<dbReference type="STRING" id="90245.GCA_001056285_01318"/>
<organism evidence="2 3">
    <name type="scientific">Oligella urethralis</name>
    <dbReference type="NCBI Taxonomy" id="90245"/>
    <lineage>
        <taxon>Bacteria</taxon>
        <taxon>Pseudomonadati</taxon>
        <taxon>Pseudomonadota</taxon>
        <taxon>Betaproteobacteria</taxon>
        <taxon>Burkholderiales</taxon>
        <taxon>Alcaligenaceae</taxon>
        <taxon>Oligella</taxon>
    </lineage>
</organism>
<accession>A0A2N6Q9M7</accession>
<dbReference type="Proteomes" id="UP000250242">
    <property type="component" value="Unassembled WGS sequence"/>
</dbReference>
<sequence>MKREYQICTRTVMDTSDPHIVFNDKGESDYCTNFDENIKPNWHTDERGHKELMDMAEKIKADGKGRDYDCIIGLSGGLDSSYTAYIAKEKMGLRPLLYHVDAGWNTEQAVSNIEKLAKGLNLELHKEVINWEEMRDLQVAFLKSQIADQDLPQDIAFFSALYKFARKNKIKYVLTGANYSTECCREPLEWGGYPGIDKTLMDDIHRCFGQIKLKTFPVVDILVYKVYYRYVLGMQVFKPLNLVPYIKEDAERELEQMFGWERFQHKHHESRFTRFYEDYWLPRKFGYEKRRAHFSSLILTNQMTREEALGRLSKPELDEDFLQQEFTYVAHKLGLTSEELEKIFNGENKTFNDYKNKKKLIDIGARVMQKLGLEKRLFR</sequence>
<dbReference type="CDD" id="cd01996">
    <property type="entry name" value="AANH_WbpG-like"/>
    <property type="match status" value="1"/>
</dbReference>
<dbReference type="RefSeq" id="WP_048768337.1">
    <property type="nucleotide sequence ID" value="NZ_JVJW01000037.1"/>
</dbReference>
<dbReference type="AlphaFoldDB" id="A0A2N6Q9M7"/>
<protein>
    <submittedName>
        <fullName evidence="2">Predicted ATPase of the PP-loop superfamily implicated in cell cycle control</fullName>
    </submittedName>
</protein>
<proteinExistence type="predicted"/>
<feature type="domain" description="Asparagine synthetase" evidence="1">
    <location>
        <begin position="74"/>
        <end position="176"/>
    </location>
</feature>
<evidence type="ECO:0000313" key="3">
    <source>
        <dbReference type="Proteomes" id="UP000250242"/>
    </source>
</evidence>
<dbReference type="InterPro" id="IPR020022">
    <property type="entry name" value="N-acetyl_sugar_amidoTrfase"/>
</dbReference>